<sequence length="68" mass="7859">MSPPPCRKNNLTVRWNNKTSMVTPDEEIFYLVAFLSPAIPSLDRKIWVSIHSKPKQKNLDFCDTRLLG</sequence>
<feature type="domain" description="Cytokinin dehydrogenase 1 FAD/cytokinin binding" evidence="1">
    <location>
        <begin position="13"/>
        <end position="65"/>
    </location>
</feature>
<dbReference type="Proteomes" id="UP000626092">
    <property type="component" value="Unassembled WGS sequence"/>
</dbReference>
<evidence type="ECO:0000259" key="1">
    <source>
        <dbReference type="Pfam" id="PF09265"/>
    </source>
</evidence>
<name>A0A834GU52_RHOSS</name>
<accession>A0A834GU52</accession>
<dbReference type="GO" id="GO:0019139">
    <property type="term" value="F:cytokinin dehydrogenase activity"/>
    <property type="evidence" value="ECO:0007669"/>
    <property type="project" value="InterPro"/>
</dbReference>
<reference evidence="2" key="1">
    <citation type="submission" date="2019-11" db="EMBL/GenBank/DDBJ databases">
        <authorList>
            <person name="Liu Y."/>
            <person name="Hou J."/>
            <person name="Li T.-Q."/>
            <person name="Guan C.-H."/>
            <person name="Wu X."/>
            <person name="Wu H.-Z."/>
            <person name="Ling F."/>
            <person name="Zhang R."/>
            <person name="Shi X.-G."/>
            <person name="Ren J.-P."/>
            <person name="Chen E.-F."/>
            <person name="Sun J.-M."/>
        </authorList>
    </citation>
    <scope>NUCLEOTIDE SEQUENCE</scope>
    <source>
        <strain evidence="2">Adult_tree_wgs_1</strain>
        <tissue evidence="2">Leaves</tissue>
    </source>
</reference>
<protein>
    <recommendedName>
        <fullName evidence="1">Cytokinin dehydrogenase 1 FAD/cytokinin binding domain-containing protein</fullName>
    </recommendedName>
</protein>
<comment type="caution">
    <text evidence="2">The sequence shown here is derived from an EMBL/GenBank/DDBJ whole genome shotgun (WGS) entry which is preliminary data.</text>
</comment>
<dbReference type="OrthoDB" id="415825at2759"/>
<dbReference type="EMBL" id="WJXA01000007">
    <property type="protein sequence ID" value="KAF7139256.1"/>
    <property type="molecule type" value="Genomic_DNA"/>
</dbReference>
<dbReference type="Pfam" id="PF09265">
    <property type="entry name" value="Cytokin-bind"/>
    <property type="match status" value="1"/>
</dbReference>
<dbReference type="GO" id="GO:0050660">
    <property type="term" value="F:flavin adenine dinucleotide binding"/>
    <property type="evidence" value="ECO:0007669"/>
    <property type="project" value="InterPro"/>
</dbReference>
<dbReference type="Gene3D" id="3.40.462.10">
    <property type="entry name" value="FAD-linked oxidases, C-terminal domain"/>
    <property type="match status" value="1"/>
</dbReference>
<evidence type="ECO:0000313" key="2">
    <source>
        <dbReference type="EMBL" id="KAF7139256.1"/>
    </source>
</evidence>
<gene>
    <name evidence="2" type="ORF">RHSIM_Rhsim07G0135400</name>
</gene>
<dbReference type="InterPro" id="IPR015345">
    <property type="entry name" value="Cytokinin_DH_FAD/cytokin-bd"/>
</dbReference>
<dbReference type="AlphaFoldDB" id="A0A834GU52"/>
<evidence type="ECO:0000313" key="3">
    <source>
        <dbReference type="Proteomes" id="UP000626092"/>
    </source>
</evidence>
<organism evidence="2 3">
    <name type="scientific">Rhododendron simsii</name>
    <name type="common">Sims's rhododendron</name>
    <dbReference type="NCBI Taxonomy" id="118357"/>
    <lineage>
        <taxon>Eukaryota</taxon>
        <taxon>Viridiplantae</taxon>
        <taxon>Streptophyta</taxon>
        <taxon>Embryophyta</taxon>
        <taxon>Tracheophyta</taxon>
        <taxon>Spermatophyta</taxon>
        <taxon>Magnoliopsida</taxon>
        <taxon>eudicotyledons</taxon>
        <taxon>Gunneridae</taxon>
        <taxon>Pentapetalae</taxon>
        <taxon>asterids</taxon>
        <taxon>Ericales</taxon>
        <taxon>Ericaceae</taxon>
        <taxon>Ericoideae</taxon>
        <taxon>Rhodoreae</taxon>
        <taxon>Rhododendron</taxon>
    </lineage>
</organism>
<keyword evidence="3" id="KW-1185">Reference proteome</keyword>
<proteinExistence type="predicted"/>
<dbReference type="InterPro" id="IPR016170">
    <property type="entry name" value="Cytok_DH_C_sf"/>
</dbReference>
<dbReference type="GO" id="GO:0009690">
    <property type="term" value="P:cytokinin metabolic process"/>
    <property type="evidence" value="ECO:0007669"/>
    <property type="project" value="InterPro"/>
</dbReference>